<dbReference type="GO" id="GO:0016787">
    <property type="term" value="F:hydrolase activity"/>
    <property type="evidence" value="ECO:0007669"/>
    <property type="project" value="UniProtKB-KW"/>
</dbReference>
<keyword evidence="2" id="KW-0378">Hydrolase</keyword>
<proteinExistence type="predicted"/>
<dbReference type="RefSeq" id="WP_330483712.1">
    <property type="nucleotide sequence ID" value="NZ_JAZBJZ010000038.1"/>
</dbReference>
<evidence type="ECO:0000313" key="2">
    <source>
        <dbReference type="EMBL" id="MEE3717283.1"/>
    </source>
</evidence>
<feature type="domain" description="CHAT" evidence="1">
    <location>
        <begin position="84"/>
        <end position="256"/>
    </location>
</feature>
<accession>A0AAW9Q352</accession>
<dbReference type="Proteomes" id="UP001333818">
    <property type="component" value="Unassembled WGS sequence"/>
</dbReference>
<sequence length="632" mass="70706">MNYNLADIRKLVKNALPNQDFDNFVFDYFPSVREQFTDGQLLDARIRLLLDYANTRREIPKLLNAIQECNPTVYQEFASKLGNSIKPDTDLAQSNQEVKQCDVLVLTANPIGTNLLKLEQEANLIRQRLQEGAVGKNLVVKVEWAVRIEDLSKHLLQSEPRIIHFSGHSNSSGDIILHNAQGQAQTVSPIALAELLPIASGRVECVVLNTCFSLEKADALAEQVGCVIGMEAEIDDESAVRFAAGFYRGLGFGRGYYSAFELGCSEINLLNLPDRNIPHFITRDSSYSEPEAETPRVTRTFPTQQNATVYPLWFGTNRRPNDMQNLAKGFSNDRDRQIHYGTCEVTVPRSHKIGSVGTPWWKFVLTDDRLKLKRDSLCLLNAADFLAGIKQALQKEGLDDRSALVFIHGFNVSFEDAARQAAQMGVDLQMKGIMAFYSWPSQGNLIGYTADEATIEASEQYIAEFLLNLAQNSGVEKVHIIAHSMGNRGLLRAMQRIIAKVQTETSTLFGQIFLAAPDVDPDVFRGLAEAYQKLAERTTLYVSAKDKALFASRILHNHTRLGFFPPIAVVDGIDTVEVSNIDVTWLGHGYFANARPLLEDIYALLKHNTPPERRFGLRSVVDGTQHYWRIGK</sequence>
<name>A0AAW9Q352_9CYAN</name>
<dbReference type="PANTHER" id="PTHR36513">
    <property type="entry name" value="ABC TRANSMEMBRANE TYPE-1 DOMAIN-CONTAINING PROTEIN"/>
    <property type="match status" value="1"/>
</dbReference>
<dbReference type="Pfam" id="PF12770">
    <property type="entry name" value="CHAT"/>
    <property type="match status" value="1"/>
</dbReference>
<gene>
    <name evidence="2" type="ORF">V2H45_11035</name>
</gene>
<protein>
    <submittedName>
        <fullName evidence="2">Alpha/beta hydrolase</fullName>
    </submittedName>
</protein>
<dbReference type="AlphaFoldDB" id="A0AAW9Q352"/>
<dbReference type="PANTHER" id="PTHR36513:SF1">
    <property type="entry name" value="TRANSMEMBRANE PROTEIN"/>
    <property type="match status" value="1"/>
</dbReference>
<dbReference type="Gene3D" id="3.40.50.1820">
    <property type="entry name" value="alpha/beta hydrolase"/>
    <property type="match status" value="1"/>
</dbReference>
<comment type="caution">
    <text evidence="2">The sequence shown here is derived from an EMBL/GenBank/DDBJ whole genome shotgun (WGS) entry which is preliminary data.</text>
</comment>
<reference evidence="2" key="1">
    <citation type="submission" date="2024-01" db="EMBL/GenBank/DDBJ databases">
        <title>Bank of Algae and Cyanobacteria of the Azores (BACA) strain genomes.</title>
        <authorList>
            <person name="Luz R."/>
            <person name="Cordeiro R."/>
            <person name="Fonseca A."/>
            <person name="Goncalves V."/>
        </authorList>
    </citation>
    <scope>NUCLEOTIDE SEQUENCE</scope>
    <source>
        <strain evidence="2">BACA0141</strain>
    </source>
</reference>
<keyword evidence="3" id="KW-1185">Reference proteome</keyword>
<dbReference type="InterPro" id="IPR029058">
    <property type="entry name" value="AB_hydrolase_fold"/>
</dbReference>
<dbReference type="SUPFAM" id="SSF53474">
    <property type="entry name" value="alpha/beta-Hydrolases"/>
    <property type="match status" value="1"/>
</dbReference>
<evidence type="ECO:0000259" key="1">
    <source>
        <dbReference type="Pfam" id="PF12770"/>
    </source>
</evidence>
<evidence type="ECO:0000313" key="3">
    <source>
        <dbReference type="Proteomes" id="UP001333818"/>
    </source>
</evidence>
<dbReference type="InterPro" id="IPR010297">
    <property type="entry name" value="DUF900_hydrolase"/>
</dbReference>
<organism evidence="2 3">
    <name type="scientific">Tumidithrix elongata BACA0141</name>
    <dbReference type="NCBI Taxonomy" id="2716417"/>
    <lineage>
        <taxon>Bacteria</taxon>
        <taxon>Bacillati</taxon>
        <taxon>Cyanobacteriota</taxon>
        <taxon>Cyanophyceae</taxon>
        <taxon>Pseudanabaenales</taxon>
        <taxon>Pseudanabaenaceae</taxon>
        <taxon>Tumidithrix</taxon>
        <taxon>Tumidithrix elongata</taxon>
    </lineage>
</organism>
<dbReference type="Pfam" id="PF05990">
    <property type="entry name" value="DUF900"/>
    <property type="match status" value="1"/>
</dbReference>
<dbReference type="EMBL" id="JAZBJZ010000038">
    <property type="protein sequence ID" value="MEE3717283.1"/>
    <property type="molecule type" value="Genomic_DNA"/>
</dbReference>
<dbReference type="InterPro" id="IPR024983">
    <property type="entry name" value="CHAT_dom"/>
</dbReference>